<reference evidence="1 2" key="1">
    <citation type="journal article" date="2019" name="Commun. Biol.">
        <title>The bagworm genome reveals a unique fibroin gene that provides high tensile strength.</title>
        <authorList>
            <person name="Kono N."/>
            <person name="Nakamura H."/>
            <person name="Ohtoshi R."/>
            <person name="Tomita M."/>
            <person name="Numata K."/>
            <person name="Arakawa K."/>
        </authorList>
    </citation>
    <scope>NUCLEOTIDE SEQUENCE [LARGE SCALE GENOMIC DNA]</scope>
</reference>
<sequence length="270" mass="29716">MVPRAPPGRGGRGAGAARRLFVLATKLRLAMNDWFIRPTGCWAPCAPFLPSSFSLLKQNGAKHEYTNTSSPVPVHVPSAAAAADSFEANQTSRRNVTIKFVGAMKNYRGYKNIAGARPSDSAYEFISEHNPARVLGHLLTPLETNAFYNVQCDDLKYYRGHGRNARHDLSERFISQFAHRKPCTAPFSKKIRDWPLGKSMGAQAVTVYNAVLSPPPHEMLDQALDSAPLTITLEPANNKEAIKVHDESCFQATPLTRSGYALLLKVKDVP</sequence>
<comment type="caution">
    <text evidence="1">The sequence shown here is derived from an EMBL/GenBank/DDBJ whole genome shotgun (WGS) entry which is preliminary data.</text>
</comment>
<keyword evidence="2" id="KW-1185">Reference proteome</keyword>
<gene>
    <name evidence="1" type="ORF">EVAR_58026_1</name>
</gene>
<protein>
    <submittedName>
        <fullName evidence="1">Uncharacterized protein</fullName>
    </submittedName>
</protein>
<proteinExistence type="predicted"/>
<dbReference type="EMBL" id="BGZK01001874">
    <property type="protein sequence ID" value="GBP87651.1"/>
    <property type="molecule type" value="Genomic_DNA"/>
</dbReference>
<evidence type="ECO:0000313" key="2">
    <source>
        <dbReference type="Proteomes" id="UP000299102"/>
    </source>
</evidence>
<organism evidence="1 2">
    <name type="scientific">Eumeta variegata</name>
    <name type="common">Bagworm moth</name>
    <name type="synonym">Eumeta japonica</name>
    <dbReference type="NCBI Taxonomy" id="151549"/>
    <lineage>
        <taxon>Eukaryota</taxon>
        <taxon>Metazoa</taxon>
        <taxon>Ecdysozoa</taxon>
        <taxon>Arthropoda</taxon>
        <taxon>Hexapoda</taxon>
        <taxon>Insecta</taxon>
        <taxon>Pterygota</taxon>
        <taxon>Neoptera</taxon>
        <taxon>Endopterygota</taxon>
        <taxon>Lepidoptera</taxon>
        <taxon>Glossata</taxon>
        <taxon>Ditrysia</taxon>
        <taxon>Tineoidea</taxon>
        <taxon>Psychidae</taxon>
        <taxon>Oiketicinae</taxon>
        <taxon>Eumeta</taxon>
    </lineage>
</organism>
<dbReference type="Proteomes" id="UP000299102">
    <property type="component" value="Unassembled WGS sequence"/>
</dbReference>
<accession>A0A4C1ZFP3</accession>
<evidence type="ECO:0000313" key="1">
    <source>
        <dbReference type="EMBL" id="GBP87651.1"/>
    </source>
</evidence>
<name>A0A4C1ZFP3_EUMVA</name>
<dbReference type="AlphaFoldDB" id="A0A4C1ZFP3"/>